<proteinExistence type="predicted"/>
<protein>
    <submittedName>
        <fullName evidence="1">Jg1402 protein</fullName>
    </submittedName>
</protein>
<reference evidence="1" key="1">
    <citation type="submission" date="2022-03" db="EMBL/GenBank/DDBJ databases">
        <authorList>
            <person name="Lindestad O."/>
        </authorList>
    </citation>
    <scope>NUCLEOTIDE SEQUENCE</scope>
</reference>
<comment type="caution">
    <text evidence="1">The sequence shown here is derived from an EMBL/GenBank/DDBJ whole genome shotgun (WGS) entry which is preliminary data.</text>
</comment>
<dbReference type="EMBL" id="CAKXAJ010025188">
    <property type="protein sequence ID" value="CAH2236173.1"/>
    <property type="molecule type" value="Genomic_DNA"/>
</dbReference>
<sequence>MMMIRVVENTDRLENLDESLEKKEGRAWCGEPPSPYAPPALPPRDRVCCERIIIISTHLPARVSSRNEKGLRPPRWPSADWWTQHTFENILRHVKECEECKHHRQATMRTLWILAHWAATLLSESKAVGSIPTTGKQWKVDLEGTFLGKTSGLLLEKSRRALAELPVAPEPTVPPVDSVEFRLEQNMLRFKNMFGLT</sequence>
<dbReference type="AlphaFoldDB" id="A0A8S4RK29"/>
<evidence type="ECO:0000313" key="1">
    <source>
        <dbReference type="EMBL" id="CAH2236173.1"/>
    </source>
</evidence>
<accession>A0A8S4RK29</accession>
<evidence type="ECO:0000313" key="2">
    <source>
        <dbReference type="Proteomes" id="UP000838756"/>
    </source>
</evidence>
<keyword evidence="2" id="KW-1185">Reference proteome</keyword>
<dbReference type="Proteomes" id="UP000838756">
    <property type="component" value="Unassembled WGS sequence"/>
</dbReference>
<name>A0A8S4RK29_9NEOP</name>
<gene>
    <name evidence="1" type="primary">jg1402</name>
    <name evidence="1" type="ORF">PAEG_LOCUS13651</name>
</gene>
<organism evidence="1 2">
    <name type="scientific">Pararge aegeria aegeria</name>
    <dbReference type="NCBI Taxonomy" id="348720"/>
    <lineage>
        <taxon>Eukaryota</taxon>
        <taxon>Metazoa</taxon>
        <taxon>Ecdysozoa</taxon>
        <taxon>Arthropoda</taxon>
        <taxon>Hexapoda</taxon>
        <taxon>Insecta</taxon>
        <taxon>Pterygota</taxon>
        <taxon>Neoptera</taxon>
        <taxon>Endopterygota</taxon>
        <taxon>Lepidoptera</taxon>
        <taxon>Glossata</taxon>
        <taxon>Ditrysia</taxon>
        <taxon>Papilionoidea</taxon>
        <taxon>Nymphalidae</taxon>
        <taxon>Satyrinae</taxon>
        <taxon>Satyrini</taxon>
        <taxon>Parargina</taxon>
        <taxon>Pararge</taxon>
    </lineage>
</organism>